<dbReference type="WBParaSite" id="EEL_0000222901-mRNA-1">
    <property type="protein sequence ID" value="EEL_0000222901-mRNA-1"/>
    <property type="gene ID" value="EEL_0000222901"/>
</dbReference>
<accession>A0A0R3RL70</accession>
<proteinExistence type="predicted"/>
<dbReference type="Proteomes" id="UP000050640">
    <property type="component" value="Unplaced"/>
</dbReference>
<organism evidence="1 2">
    <name type="scientific">Elaeophora elaphi</name>
    <dbReference type="NCBI Taxonomy" id="1147741"/>
    <lineage>
        <taxon>Eukaryota</taxon>
        <taxon>Metazoa</taxon>
        <taxon>Ecdysozoa</taxon>
        <taxon>Nematoda</taxon>
        <taxon>Chromadorea</taxon>
        <taxon>Rhabditida</taxon>
        <taxon>Spirurina</taxon>
        <taxon>Spiruromorpha</taxon>
        <taxon>Filarioidea</taxon>
        <taxon>Onchocercidae</taxon>
        <taxon>Elaeophora</taxon>
    </lineage>
</organism>
<evidence type="ECO:0000313" key="1">
    <source>
        <dbReference type="Proteomes" id="UP000050640"/>
    </source>
</evidence>
<sequence>MITPTNFDSIAMLPSASYFYPTTASQASSKWLTAADGHHHPFHSHQSNLDDDQIPRIVGSSGFRTLPTTDHLKYSTDVRWPSEFAYQIPGIHPAAAAAAAAVSVTPSAAPEVYPTDPFPSTSMAQLSGNCCLNRFDNTGTCYYPNPALASPYTTSTTNEHFASAEHIAHWKVPTLTYTSLNGKRSTAIRIQQQQSTSPPYRTGPGTNSERFQSLYYFINLCFFYNYSV</sequence>
<evidence type="ECO:0000313" key="2">
    <source>
        <dbReference type="WBParaSite" id="EEL_0000222901-mRNA-1"/>
    </source>
</evidence>
<keyword evidence="1" id="KW-1185">Reference proteome</keyword>
<name>A0A0R3RL70_9BILA</name>
<dbReference type="AlphaFoldDB" id="A0A0R3RL70"/>
<reference evidence="2" key="1">
    <citation type="submission" date="2017-02" db="UniProtKB">
        <authorList>
            <consortium name="WormBaseParasite"/>
        </authorList>
    </citation>
    <scope>IDENTIFICATION</scope>
</reference>
<protein>
    <submittedName>
        <fullName evidence="2">Uncharacterized protein</fullName>
    </submittedName>
</protein>